<gene>
    <name evidence="6" type="ORF">FJM65_01420</name>
</gene>
<sequence>MKNMKMNKLASVLLGGSILFGAASCGEMADELSGIWQQVELPEAVETQFASLYPDVKNPEWDEEADGFEAEFEMGGRERSVLFSKAGQLLQVEEEMEANNLPPQVLDYVQEHFSRYDLAESTFLKKGEQTFYVVELENRNEEAELIFNQSGELVQQKGDAGSGAATVQQASLAGPLVLGNAKVNAFARPEASWVLPAELREVSGIALLDDERMACVQDEKGSIFIYNLKDQELEKEYPFGAAGDYEGLAVDGSTAYVLRSDGTVFQVKEFESSKPQVKKYKSALAASQNTEGLALDKADNRLLIACKGHDKTLGKNKGIYELSLESGKMRPEPVITIPLEQELLQATTDKKKKDLYDVLQPSSLEIHPLTGEHYLLDAVNGRIMLVSEDGKLSSVTTLDKKMLRQAEGLSFGSNGEVYIASEGSKKGRGVIHKYKSGL</sequence>
<dbReference type="AlphaFoldDB" id="A0A501WFT1"/>
<keyword evidence="3" id="KW-0472">Membrane</keyword>
<dbReference type="SUPFAM" id="SSF101898">
    <property type="entry name" value="NHL repeat"/>
    <property type="match status" value="1"/>
</dbReference>
<dbReference type="InterPro" id="IPR021533">
    <property type="entry name" value="PepSY-like"/>
</dbReference>
<organism evidence="6 7">
    <name type="scientific">Pontibacter mangrovi</name>
    <dbReference type="NCBI Taxonomy" id="2589816"/>
    <lineage>
        <taxon>Bacteria</taxon>
        <taxon>Pseudomonadati</taxon>
        <taxon>Bacteroidota</taxon>
        <taxon>Cytophagia</taxon>
        <taxon>Cytophagales</taxon>
        <taxon>Hymenobacteraceae</taxon>
        <taxon>Pontibacter</taxon>
    </lineage>
</organism>
<keyword evidence="2" id="KW-1003">Cell membrane</keyword>
<dbReference type="InterPro" id="IPR009722">
    <property type="entry name" value="YjiK/CarP"/>
</dbReference>
<comment type="subcellular location">
    <subcellularLocation>
        <location evidence="1">Cell membrane</location>
    </subcellularLocation>
</comment>
<keyword evidence="4" id="KW-0732">Signal</keyword>
<dbReference type="GO" id="GO:0005886">
    <property type="term" value="C:plasma membrane"/>
    <property type="evidence" value="ECO:0007669"/>
    <property type="project" value="UniProtKB-SubCell"/>
</dbReference>
<dbReference type="Gene3D" id="3.10.450.360">
    <property type="match status" value="1"/>
</dbReference>
<comment type="caution">
    <text evidence="6">The sequence shown here is derived from an EMBL/GenBank/DDBJ whole genome shotgun (WGS) entry which is preliminary data.</text>
</comment>
<feature type="domain" description="Putative beta-lactamase-inhibitor-like PepSY-like" evidence="5">
    <location>
        <begin position="68"/>
        <end position="154"/>
    </location>
</feature>
<keyword evidence="7" id="KW-1185">Reference proteome</keyword>
<accession>A0A501WFT1</accession>
<dbReference type="Pfam" id="PF11396">
    <property type="entry name" value="PepSY_like"/>
    <property type="match status" value="1"/>
</dbReference>
<dbReference type="SUPFAM" id="SSF160574">
    <property type="entry name" value="BT0923-like"/>
    <property type="match status" value="1"/>
</dbReference>
<evidence type="ECO:0000256" key="1">
    <source>
        <dbReference type="ARBA" id="ARBA00004236"/>
    </source>
</evidence>
<dbReference type="Proteomes" id="UP000316727">
    <property type="component" value="Unassembled WGS sequence"/>
</dbReference>
<evidence type="ECO:0000256" key="4">
    <source>
        <dbReference type="SAM" id="SignalP"/>
    </source>
</evidence>
<evidence type="ECO:0000313" key="6">
    <source>
        <dbReference type="EMBL" id="TPE46031.1"/>
    </source>
</evidence>
<evidence type="ECO:0000256" key="2">
    <source>
        <dbReference type="ARBA" id="ARBA00022475"/>
    </source>
</evidence>
<dbReference type="OrthoDB" id="5292493at2"/>
<evidence type="ECO:0000313" key="7">
    <source>
        <dbReference type="Proteomes" id="UP000316727"/>
    </source>
</evidence>
<evidence type="ECO:0000259" key="5">
    <source>
        <dbReference type="Pfam" id="PF11396"/>
    </source>
</evidence>
<dbReference type="Pfam" id="PF06977">
    <property type="entry name" value="SdiA-regulated"/>
    <property type="match status" value="1"/>
</dbReference>
<evidence type="ECO:0000256" key="3">
    <source>
        <dbReference type="ARBA" id="ARBA00023136"/>
    </source>
</evidence>
<feature type="signal peptide" evidence="4">
    <location>
        <begin position="1"/>
        <end position="29"/>
    </location>
</feature>
<name>A0A501WFT1_9BACT</name>
<feature type="chain" id="PRO_5021419047" description="Putative beta-lactamase-inhibitor-like PepSY-like domain-containing protein" evidence="4">
    <location>
        <begin position="30"/>
        <end position="438"/>
    </location>
</feature>
<dbReference type="EMBL" id="VFRQ01000001">
    <property type="protein sequence ID" value="TPE46031.1"/>
    <property type="molecule type" value="Genomic_DNA"/>
</dbReference>
<proteinExistence type="predicted"/>
<reference evidence="6 7" key="1">
    <citation type="submission" date="2019-06" db="EMBL/GenBank/DDBJ databases">
        <title>A novel bacterium of genus Pontibacter, isolated from marine sediment.</title>
        <authorList>
            <person name="Huang H."/>
            <person name="Mo K."/>
            <person name="Hu Y."/>
        </authorList>
    </citation>
    <scope>NUCLEOTIDE SEQUENCE [LARGE SCALE GENOMIC DNA]</scope>
    <source>
        <strain evidence="6 7">HB172049</strain>
    </source>
</reference>
<protein>
    <recommendedName>
        <fullName evidence="5">Putative beta-lactamase-inhibitor-like PepSY-like domain-containing protein</fullName>
    </recommendedName>
</protein>
<dbReference type="PROSITE" id="PS51257">
    <property type="entry name" value="PROKAR_LIPOPROTEIN"/>
    <property type="match status" value="1"/>
</dbReference>